<organism evidence="1 2">
    <name type="scientific">Flavobacterium pectinovorum</name>
    <dbReference type="NCBI Taxonomy" id="29533"/>
    <lineage>
        <taxon>Bacteria</taxon>
        <taxon>Pseudomonadati</taxon>
        <taxon>Bacteroidota</taxon>
        <taxon>Flavobacteriia</taxon>
        <taxon>Flavobacteriales</taxon>
        <taxon>Flavobacteriaceae</taxon>
        <taxon>Flavobacterium</taxon>
    </lineage>
</organism>
<keyword evidence="2" id="KW-1185">Reference proteome</keyword>
<comment type="caution">
    <text evidence="1">The sequence shown here is derived from an EMBL/GenBank/DDBJ whole genome shotgun (WGS) entry which is preliminary data.</text>
</comment>
<dbReference type="EMBL" id="RCZH01000006">
    <property type="protein sequence ID" value="TPG40778.1"/>
    <property type="molecule type" value="Genomic_DNA"/>
</dbReference>
<name>A0A502ESI1_9FLAO</name>
<evidence type="ECO:0000313" key="1">
    <source>
        <dbReference type="EMBL" id="TPG40778.1"/>
    </source>
</evidence>
<gene>
    <name evidence="1" type="ORF">EAH81_10555</name>
</gene>
<sequence length="61" mass="7367">MKQIKGLKRLKKIFKAKNLLNLREKLYTQLCDLLKVKRFLEVTKTTDYNTNFLRSYVENQS</sequence>
<dbReference type="AlphaFoldDB" id="A0A502ESI1"/>
<dbReference type="Proteomes" id="UP000319700">
    <property type="component" value="Unassembled WGS sequence"/>
</dbReference>
<accession>A0A502ESI1</accession>
<protein>
    <submittedName>
        <fullName evidence="1">Uncharacterized protein</fullName>
    </submittedName>
</protein>
<evidence type="ECO:0000313" key="2">
    <source>
        <dbReference type="Proteomes" id="UP000319700"/>
    </source>
</evidence>
<proteinExistence type="predicted"/>
<reference evidence="1 2" key="1">
    <citation type="journal article" date="2019" name="Environ. Microbiol.">
        <title>Species interactions and distinct microbial communities in high Arctic permafrost affected cryosols are associated with the CH4 and CO2 gas fluxes.</title>
        <authorList>
            <person name="Altshuler I."/>
            <person name="Hamel J."/>
            <person name="Turney S."/>
            <person name="Magnuson E."/>
            <person name="Levesque R."/>
            <person name="Greer C."/>
            <person name="Whyte L.G."/>
        </authorList>
    </citation>
    <scope>NUCLEOTIDE SEQUENCE [LARGE SCALE GENOMIC DNA]</scope>
    <source>
        <strain evidence="1 2">42</strain>
    </source>
</reference>